<dbReference type="Proteomes" id="UP000660729">
    <property type="component" value="Unassembled WGS sequence"/>
</dbReference>
<comment type="caution">
    <text evidence="2">The sequence shown here is derived from an EMBL/GenBank/DDBJ whole genome shotgun (WGS) entry which is preliminary data.</text>
</comment>
<gene>
    <name evidence="2" type="ORF">HII31_10912</name>
</gene>
<name>A0A8H6RD07_9PEZI</name>
<feature type="region of interest" description="Disordered" evidence="1">
    <location>
        <begin position="46"/>
        <end position="160"/>
    </location>
</feature>
<evidence type="ECO:0000313" key="2">
    <source>
        <dbReference type="EMBL" id="KAF7187776.1"/>
    </source>
</evidence>
<sequence length="160" mass="18346">MCPNLRSSFMCFEHVKFGRKLPSLSQALKKDCSSAVPVIKNQDWKKSQWHGWADRVNPNTSIEYKSPLEPAGDKKARGQNAKKKPHVYSNHWDQDPRDPDYVEDGEDSENDERDEKEEDVKEAARRDASDSEYEEPPKEKVGRKKSAAKKRTTKSGGRRA</sequence>
<keyword evidence="3" id="KW-1185">Reference proteome</keyword>
<evidence type="ECO:0000313" key="3">
    <source>
        <dbReference type="Proteomes" id="UP000660729"/>
    </source>
</evidence>
<feature type="compositionally biased region" description="Acidic residues" evidence="1">
    <location>
        <begin position="101"/>
        <end position="117"/>
    </location>
</feature>
<proteinExistence type="predicted"/>
<dbReference type="EMBL" id="JABCIY010000222">
    <property type="protein sequence ID" value="KAF7187776.1"/>
    <property type="molecule type" value="Genomic_DNA"/>
</dbReference>
<feature type="compositionally biased region" description="Basic residues" evidence="1">
    <location>
        <begin position="141"/>
        <end position="160"/>
    </location>
</feature>
<accession>A0A8H6RD07</accession>
<reference evidence="2" key="1">
    <citation type="submission" date="2020-04" db="EMBL/GenBank/DDBJ databases">
        <title>Draft genome resource of the tomato pathogen Pseudocercospora fuligena.</title>
        <authorList>
            <person name="Zaccaron A."/>
        </authorList>
    </citation>
    <scope>NUCLEOTIDE SEQUENCE</scope>
    <source>
        <strain evidence="2">PF001</strain>
    </source>
</reference>
<evidence type="ECO:0000256" key="1">
    <source>
        <dbReference type="SAM" id="MobiDB-lite"/>
    </source>
</evidence>
<protein>
    <submittedName>
        <fullName evidence="2">Uncharacterized protein</fullName>
    </submittedName>
</protein>
<organism evidence="2 3">
    <name type="scientific">Pseudocercospora fuligena</name>
    <dbReference type="NCBI Taxonomy" id="685502"/>
    <lineage>
        <taxon>Eukaryota</taxon>
        <taxon>Fungi</taxon>
        <taxon>Dikarya</taxon>
        <taxon>Ascomycota</taxon>
        <taxon>Pezizomycotina</taxon>
        <taxon>Dothideomycetes</taxon>
        <taxon>Dothideomycetidae</taxon>
        <taxon>Mycosphaerellales</taxon>
        <taxon>Mycosphaerellaceae</taxon>
        <taxon>Pseudocercospora</taxon>
    </lineage>
</organism>
<dbReference type="AlphaFoldDB" id="A0A8H6RD07"/>
<feature type="compositionally biased region" description="Basic and acidic residues" evidence="1">
    <location>
        <begin position="118"/>
        <end position="140"/>
    </location>
</feature>